<evidence type="ECO:0000256" key="3">
    <source>
        <dbReference type="ARBA" id="ARBA00022679"/>
    </source>
</evidence>
<gene>
    <name evidence="4" type="ORF">Nepgr_016516</name>
</gene>
<dbReference type="Gene3D" id="3.40.50.2000">
    <property type="entry name" value="Glycogen Phosphorylase B"/>
    <property type="match status" value="2"/>
</dbReference>
<evidence type="ECO:0000313" key="5">
    <source>
        <dbReference type="Proteomes" id="UP001279734"/>
    </source>
</evidence>
<dbReference type="GO" id="GO:0035251">
    <property type="term" value="F:UDP-glucosyltransferase activity"/>
    <property type="evidence" value="ECO:0007669"/>
    <property type="project" value="InterPro"/>
</dbReference>
<sequence>MDSMGRGRKMHIVMLPWLGFGHIIPYLDVSKRLAQKGHNISFVSTPRNISRMPKIPQHLASLIDLVGFPLPQVEGLPPDAEASSDIPFEKLPILARAYRGLQESISKFLETNNPDWVVYDVCTSWLPPIAAKLGIRRAFFTTLSTCGLCLYGTSSETMEDLAKWPPPEDLTRPPKWLPFPSKTMFRPSEAAILLQTVVDEDMSPSHTLACIRGCDVILSRSCKEVEAAYLKTLEELHGKPVVPLGLLPPLQESREDDTWKFIKEWLDKHDKRSVIYVAFGSDYLQLTQEGFTELALAFELSGLPFFWVIGFSCDHSFLLPDGFEERTKHQGLVLKTWAPQIKILSHESIGGFLTHCGSSSIIEGLKFGQPLIMLPLLGELPLIAKVLEGKNVGIEVPRDEVDGSFTRESVAKSLKLVMVDEAGKIYRDTAKEMSLIYGDQNLHDCYLDKFEEYISTNL</sequence>
<dbReference type="Proteomes" id="UP001279734">
    <property type="component" value="Unassembled WGS sequence"/>
</dbReference>
<dbReference type="AlphaFoldDB" id="A0AAD3SMV0"/>
<comment type="caution">
    <text evidence="4">The sequence shown here is derived from an EMBL/GenBank/DDBJ whole genome shotgun (WGS) entry which is preliminary data.</text>
</comment>
<evidence type="ECO:0000256" key="1">
    <source>
        <dbReference type="ARBA" id="ARBA00004721"/>
    </source>
</evidence>
<dbReference type="Pfam" id="PF00201">
    <property type="entry name" value="UDPGT"/>
    <property type="match status" value="1"/>
</dbReference>
<comment type="pathway">
    <text evidence="1">Secondary metabolite biosynthesis; terpenoid biosynthesis.</text>
</comment>
<proteinExistence type="inferred from homology"/>
<accession>A0AAD3SMV0</accession>
<evidence type="ECO:0000256" key="2">
    <source>
        <dbReference type="ARBA" id="ARBA00009995"/>
    </source>
</evidence>
<dbReference type="PANTHER" id="PTHR48049">
    <property type="entry name" value="GLYCOSYLTRANSFERASE"/>
    <property type="match status" value="1"/>
</dbReference>
<name>A0AAD3SMV0_NEPGR</name>
<organism evidence="4 5">
    <name type="scientific">Nepenthes gracilis</name>
    <name type="common">Slender pitcher plant</name>
    <dbReference type="NCBI Taxonomy" id="150966"/>
    <lineage>
        <taxon>Eukaryota</taxon>
        <taxon>Viridiplantae</taxon>
        <taxon>Streptophyta</taxon>
        <taxon>Embryophyta</taxon>
        <taxon>Tracheophyta</taxon>
        <taxon>Spermatophyta</taxon>
        <taxon>Magnoliopsida</taxon>
        <taxon>eudicotyledons</taxon>
        <taxon>Gunneridae</taxon>
        <taxon>Pentapetalae</taxon>
        <taxon>Caryophyllales</taxon>
        <taxon>Nepenthaceae</taxon>
        <taxon>Nepenthes</taxon>
    </lineage>
</organism>
<dbReference type="FunFam" id="3.40.50.2000:FF:000037">
    <property type="entry name" value="Glycosyltransferase"/>
    <property type="match status" value="1"/>
</dbReference>
<keyword evidence="3" id="KW-0808">Transferase</keyword>
<evidence type="ECO:0008006" key="6">
    <source>
        <dbReference type="Google" id="ProtNLM"/>
    </source>
</evidence>
<comment type="similarity">
    <text evidence="2">Belongs to the UDP-glycosyltransferase family.</text>
</comment>
<dbReference type="SUPFAM" id="SSF53756">
    <property type="entry name" value="UDP-Glycosyltransferase/glycogen phosphorylase"/>
    <property type="match status" value="1"/>
</dbReference>
<protein>
    <recommendedName>
        <fullName evidence="6">Glycosyltransferase</fullName>
    </recommendedName>
</protein>
<evidence type="ECO:0000313" key="4">
    <source>
        <dbReference type="EMBL" id="GMH14675.1"/>
    </source>
</evidence>
<dbReference type="InterPro" id="IPR002213">
    <property type="entry name" value="UDP_glucos_trans"/>
</dbReference>
<reference evidence="4" key="1">
    <citation type="submission" date="2023-05" db="EMBL/GenBank/DDBJ databases">
        <title>Nepenthes gracilis genome sequencing.</title>
        <authorList>
            <person name="Fukushima K."/>
        </authorList>
    </citation>
    <scope>NUCLEOTIDE SEQUENCE</scope>
    <source>
        <strain evidence="4">SING2019-196</strain>
    </source>
</reference>
<keyword evidence="5" id="KW-1185">Reference proteome</keyword>
<dbReference type="CDD" id="cd03784">
    <property type="entry name" value="GT1_Gtf-like"/>
    <property type="match status" value="1"/>
</dbReference>
<dbReference type="InterPro" id="IPR050481">
    <property type="entry name" value="UDP-glycosyltransf_plant"/>
</dbReference>
<dbReference type="EMBL" id="BSYO01000014">
    <property type="protein sequence ID" value="GMH14675.1"/>
    <property type="molecule type" value="Genomic_DNA"/>
</dbReference>
<dbReference type="PANTHER" id="PTHR48049:SF160">
    <property type="entry name" value="UDP-GLYCOSYLTRANSFERASE 91A1"/>
    <property type="match status" value="1"/>
</dbReference>